<evidence type="ECO:0000256" key="2">
    <source>
        <dbReference type="SAM" id="Phobius"/>
    </source>
</evidence>
<dbReference type="Proteomes" id="UP000235220">
    <property type="component" value="Chromosome 12"/>
</dbReference>
<dbReference type="RefSeq" id="XP_018825754.2">
    <property type="nucleotide sequence ID" value="XM_018970209.2"/>
</dbReference>
<feature type="region of interest" description="Disordered" evidence="1">
    <location>
        <begin position="95"/>
        <end position="124"/>
    </location>
</feature>
<evidence type="ECO:0000256" key="1">
    <source>
        <dbReference type="SAM" id="MobiDB-lite"/>
    </source>
</evidence>
<protein>
    <submittedName>
        <fullName evidence="4">Uncharacterized protein LOC108994826</fullName>
    </submittedName>
</protein>
<dbReference type="Gramene" id="Jr12_10000_p1">
    <property type="protein sequence ID" value="cds.Jr12_10000_p1"/>
    <property type="gene ID" value="Jr12_10000"/>
</dbReference>
<organism evidence="3 4">
    <name type="scientific">Juglans regia</name>
    <name type="common">English walnut</name>
    <dbReference type="NCBI Taxonomy" id="51240"/>
    <lineage>
        <taxon>Eukaryota</taxon>
        <taxon>Viridiplantae</taxon>
        <taxon>Streptophyta</taxon>
        <taxon>Embryophyta</taxon>
        <taxon>Tracheophyta</taxon>
        <taxon>Spermatophyta</taxon>
        <taxon>Magnoliopsida</taxon>
        <taxon>eudicotyledons</taxon>
        <taxon>Gunneridae</taxon>
        <taxon>Pentapetalae</taxon>
        <taxon>rosids</taxon>
        <taxon>fabids</taxon>
        <taxon>Fagales</taxon>
        <taxon>Juglandaceae</taxon>
        <taxon>Juglans</taxon>
    </lineage>
</organism>
<keyword evidence="3" id="KW-1185">Reference proteome</keyword>
<feature type="compositionally biased region" description="Basic and acidic residues" evidence="1">
    <location>
        <begin position="1"/>
        <end position="12"/>
    </location>
</feature>
<dbReference type="GeneID" id="108994826"/>
<dbReference type="PANTHER" id="PTHR34188">
    <property type="entry name" value="OS01G0299500 PROTEIN"/>
    <property type="match status" value="1"/>
</dbReference>
<feature type="transmembrane region" description="Helical" evidence="2">
    <location>
        <begin position="164"/>
        <end position="182"/>
    </location>
</feature>
<keyword evidence="2" id="KW-0812">Transmembrane</keyword>
<feature type="region of interest" description="Disordered" evidence="1">
    <location>
        <begin position="1"/>
        <end position="34"/>
    </location>
</feature>
<dbReference type="PANTHER" id="PTHR34188:SF20">
    <property type="entry name" value="PROTEIN, PUTATIVE-RELATED"/>
    <property type="match status" value="1"/>
</dbReference>
<dbReference type="STRING" id="51240.A0A2I4F285"/>
<keyword evidence="2" id="KW-1133">Transmembrane helix</keyword>
<evidence type="ECO:0000313" key="3">
    <source>
        <dbReference type="Proteomes" id="UP000235220"/>
    </source>
</evidence>
<evidence type="ECO:0000313" key="4">
    <source>
        <dbReference type="RefSeq" id="XP_018825754.2"/>
    </source>
</evidence>
<dbReference type="OrthoDB" id="909678at2759"/>
<proteinExistence type="predicted"/>
<keyword evidence="2" id="KW-0472">Membrane</keyword>
<name>A0A2I4F285_JUGRE</name>
<feature type="compositionally biased region" description="Basic residues" evidence="1">
    <location>
        <begin position="101"/>
        <end position="113"/>
    </location>
</feature>
<reference evidence="4" key="1">
    <citation type="submission" date="2025-08" db="UniProtKB">
        <authorList>
            <consortium name="RefSeq"/>
        </authorList>
    </citation>
    <scope>IDENTIFICATION</scope>
    <source>
        <tissue evidence="4">Leaves</tissue>
    </source>
</reference>
<sequence>MDHLTPIKRDFEGDIESGATVSNEDSSKALVSGSKKQASTLLDKICGGFVDVPIKSEDRAGLCGNVLNCDGFYPENVKTVSNKILEGEETVDYAEKTPVKEKRKKMSNKKPPKPPRPPRGPSLDAADQKLIKEISELAMLKRARIERMKALKKMKAAKSSSSNSSSIFAMVLTILFCLVILFQGMSSGKNSAVNFQGSPESAGPTEGDLISVQYYALPSASEPNEPDSESPNLVEQIAGSDLSEKLTRVAG</sequence>
<dbReference type="AlphaFoldDB" id="A0A2I4F285"/>
<accession>A0A2I4F285</accession>
<dbReference type="KEGG" id="jre:108994826"/>
<gene>
    <name evidence="4" type="primary">LOC108994826</name>
</gene>
<dbReference type="Gramene" id="Jr12_09990_p1">
    <property type="protein sequence ID" value="cds.Jr12_09990_p1"/>
    <property type="gene ID" value="Jr12_09990"/>
</dbReference>